<feature type="transmembrane region" description="Helical" evidence="1">
    <location>
        <begin position="39"/>
        <end position="55"/>
    </location>
</feature>
<dbReference type="Proteomes" id="UP000184041">
    <property type="component" value="Unassembled WGS sequence"/>
</dbReference>
<dbReference type="Pfam" id="PF14897">
    <property type="entry name" value="EpsG"/>
    <property type="match status" value="1"/>
</dbReference>
<keyword evidence="1" id="KW-0812">Transmembrane</keyword>
<dbReference type="RefSeq" id="WP_073058847.1">
    <property type="nucleotide sequence ID" value="NZ_FQUS01000001.1"/>
</dbReference>
<proteinExistence type="predicted"/>
<keyword evidence="1" id="KW-0472">Membrane</keyword>
<evidence type="ECO:0000313" key="2">
    <source>
        <dbReference type="EMBL" id="SHE34140.1"/>
    </source>
</evidence>
<feature type="transmembrane region" description="Helical" evidence="1">
    <location>
        <begin position="391"/>
        <end position="410"/>
    </location>
</feature>
<feature type="transmembrane region" description="Helical" evidence="1">
    <location>
        <begin position="112"/>
        <end position="133"/>
    </location>
</feature>
<keyword evidence="1" id="KW-1133">Transmembrane helix</keyword>
<feature type="transmembrane region" description="Helical" evidence="1">
    <location>
        <begin position="165"/>
        <end position="181"/>
    </location>
</feature>
<name>A0A1M4SPJ4_9BACT</name>
<sequence>MKQTNEKTGFYAAFIFLIWPFLAVVSAFKNYQSSWGKNILWAFVAFYGFTFAIGAENDGSDIVRYVAEVEHLHNVEMTLSDALNYYLQSGEVDIVRTFIAITLSRITDSQTVVTLVYGIIFGFFFSRNIWYVLERLEDKIKPITILLLVCFFLVIPIWNMNGFRMWTAAHIFIYGLLPYLFEGKKSGAVIASLSIVMHFAFIVPVGVLFAYILLGNRMAIYFTFFLATFFVSEINIEVFNNVVENYAPEIIQERSESYRSENKVESFREESEQNRVWYAMWYGRALKWSVMGFLVILFIRGRYFFANNRGWLQLYSYTLLFYGVANLFSSLPSGGRFVSIANMTALALIILYIQNRDQEVVMERFIWAATPALFLFIIVSARMGLYSMSAATILGNPVIALFLTGEYISLNDVIKMIL</sequence>
<evidence type="ECO:0000313" key="3">
    <source>
        <dbReference type="Proteomes" id="UP000184041"/>
    </source>
</evidence>
<dbReference type="InterPro" id="IPR049458">
    <property type="entry name" value="EpsG-like"/>
</dbReference>
<feature type="transmembrane region" description="Helical" evidence="1">
    <location>
        <begin position="365"/>
        <end position="385"/>
    </location>
</feature>
<feature type="transmembrane region" description="Helical" evidence="1">
    <location>
        <begin position="139"/>
        <end position="158"/>
    </location>
</feature>
<dbReference type="AlphaFoldDB" id="A0A1M4SPJ4"/>
<dbReference type="STRING" id="1194090.SAMN05443144_10190"/>
<reference evidence="2 3" key="1">
    <citation type="submission" date="2016-11" db="EMBL/GenBank/DDBJ databases">
        <authorList>
            <person name="Jaros S."/>
            <person name="Januszkiewicz K."/>
            <person name="Wedrychowicz H."/>
        </authorList>
    </citation>
    <scope>NUCLEOTIDE SEQUENCE [LARGE SCALE GENOMIC DNA]</scope>
    <source>
        <strain evidence="2 3">DSM 21986</strain>
    </source>
</reference>
<feature type="transmembrane region" description="Helical" evidence="1">
    <location>
        <begin position="311"/>
        <end position="328"/>
    </location>
</feature>
<dbReference type="EMBL" id="FQUS01000001">
    <property type="protein sequence ID" value="SHE34140.1"/>
    <property type="molecule type" value="Genomic_DNA"/>
</dbReference>
<accession>A0A1M4SPJ4</accession>
<feature type="transmembrane region" description="Helical" evidence="1">
    <location>
        <begin position="219"/>
        <end position="236"/>
    </location>
</feature>
<feature type="transmembrane region" description="Helical" evidence="1">
    <location>
        <begin position="334"/>
        <end position="353"/>
    </location>
</feature>
<evidence type="ECO:0000256" key="1">
    <source>
        <dbReference type="SAM" id="Phobius"/>
    </source>
</evidence>
<feature type="transmembrane region" description="Helical" evidence="1">
    <location>
        <begin position="281"/>
        <end position="299"/>
    </location>
</feature>
<protein>
    <submittedName>
        <fullName evidence="2">EpsG family protein</fullName>
    </submittedName>
</protein>
<gene>
    <name evidence="2" type="ORF">SAMN05443144_10190</name>
</gene>
<dbReference type="OrthoDB" id="784431at2"/>
<keyword evidence="3" id="KW-1185">Reference proteome</keyword>
<feature type="transmembrane region" description="Helical" evidence="1">
    <location>
        <begin position="9"/>
        <end position="27"/>
    </location>
</feature>
<feature type="transmembrane region" description="Helical" evidence="1">
    <location>
        <begin position="187"/>
        <end position="212"/>
    </location>
</feature>
<organism evidence="2 3">
    <name type="scientific">Fodinibius roseus</name>
    <dbReference type="NCBI Taxonomy" id="1194090"/>
    <lineage>
        <taxon>Bacteria</taxon>
        <taxon>Pseudomonadati</taxon>
        <taxon>Balneolota</taxon>
        <taxon>Balneolia</taxon>
        <taxon>Balneolales</taxon>
        <taxon>Balneolaceae</taxon>
        <taxon>Fodinibius</taxon>
    </lineage>
</organism>